<sequence>MIYITQLIYILDGQEETFNEFEAVAIPLIAKYNGRLLFRNRPAASTMIEQTIETPYEIHLVEFDGEEDLDAFFKDEERKKYVHLKEQSIRSVWLLKGVKL</sequence>
<organism evidence="1 2">
    <name type="scientific">Salmonirosea aquatica</name>
    <dbReference type="NCBI Taxonomy" id="2654236"/>
    <lineage>
        <taxon>Bacteria</taxon>
        <taxon>Pseudomonadati</taxon>
        <taxon>Bacteroidota</taxon>
        <taxon>Cytophagia</taxon>
        <taxon>Cytophagales</taxon>
        <taxon>Spirosomataceae</taxon>
        <taxon>Salmonirosea</taxon>
    </lineage>
</organism>
<proteinExistence type="predicted"/>
<dbReference type="RefSeq" id="WP_152763167.1">
    <property type="nucleotide sequence ID" value="NZ_WHLY01000002.1"/>
</dbReference>
<reference evidence="1 2" key="1">
    <citation type="submission" date="2019-10" db="EMBL/GenBank/DDBJ databases">
        <title>Draft Genome Sequence of Cytophagaceae sp. SJW1-29.</title>
        <authorList>
            <person name="Choi A."/>
        </authorList>
    </citation>
    <scope>NUCLEOTIDE SEQUENCE [LARGE SCALE GENOMIC DNA]</scope>
    <source>
        <strain evidence="1 2">SJW1-29</strain>
    </source>
</reference>
<dbReference type="EMBL" id="WHLY01000002">
    <property type="protein sequence ID" value="MPR35807.1"/>
    <property type="molecule type" value="Genomic_DNA"/>
</dbReference>
<accession>A0A7C9FEJ2</accession>
<dbReference type="InterPro" id="IPR011008">
    <property type="entry name" value="Dimeric_a/b-barrel"/>
</dbReference>
<comment type="caution">
    <text evidence="1">The sequence shown here is derived from an EMBL/GenBank/DDBJ whole genome shotgun (WGS) entry which is preliminary data.</text>
</comment>
<dbReference type="SUPFAM" id="SSF54909">
    <property type="entry name" value="Dimeric alpha+beta barrel"/>
    <property type="match status" value="1"/>
</dbReference>
<dbReference type="AlphaFoldDB" id="A0A7C9FEJ2"/>
<keyword evidence="2" id="KW-1185">Reference proteome</keyword>
<gene>
    <name evidence="1" type="ORF">GBK04_21260</name>
</gene>
<dbReference type="Proteomes" id="UP000479293">
    <property type="component" value="Unassembled WGS sequence"/>
</dbReference>
<name>A0A7C9FEJ2_9BACT</name>
<protein>
    <submittedName>
        <fullName evidence="1">DUF1330 domain-containing protein</fullName>
    </submittedName>
</protein>
<evidence type="ECO:0000313" key="1">
    <source>
        <dbReference type="EMBL" id="MPR35807.1"/>
    </source>
</evidence>
<dbReference type="Gene3D" id="3.30.70.100">
    <property type="match status" value="1"/>
</dbReference>
<evidence type="ECO:0000313" key="2">
    <source>
        <dbReference type="Proteomes" id="UP000479293"/>
    </source>
</evidence>